<keyword evidence="2" id="KW-1185">Reference proteome</keyword>
<dbReference type="Proteomes" id="UP000487268">
    <property type="component" value="Unassembled WGS sequence"/>
</dbReference>
<evidence type="ECO:0000313" key="1">
    <source>
        <dbReference type="EMBL" id="MQY07255.1"/>
    </source>
</evidence>
<accession>A0A7K0C1A9</accession>
<sequence length="106" mass="11522">MRSRARRYLVEFEAPDSDGEFIATCLAIGDLLALAADRIDDWVQDLAARGIPAPVIAQFEQVVLDLDAAAGDARRSAANFADYFEDARAIAARGIRIIGTSRRRAA</sequence>
<reference evidence="1 2" key="1">
    <citation type="submission" date="2019-10" db="EMBL/GenBank/DDBJ databases">
        <title>Actinomadura rubteroloni sp. nov. and Actinomadura macrotermitis sp. nov., isolated from the gut of fungus growing-termite Macrotermes natalensis.</title>
        <authorList>
            <person name="Benndorf R."/>
            <person name="Martin K."/>
            <person name="Kuefner M."/>
            <person name="De Beer W."/>
            <person name="Kaster A.-K."/>
            <person name="Vollmers J."/>
            <person name="Poulsen M."/>
            <person name="Beemelmanns C."/>
        </authorList>
    </citation>
    <scope>NUCLEOTIDE SEQUENCE [LARGE SCALE GENOMIC DNA]</scope>
    <source>
        <strain evidence="1 2">RB68</strain>
    </source>
</reference>
<proteinExistence type="predicted"/>
<dbReference type="AlphaFoldDB" id="A0A7K0C1A9"/>
<organism evidence="1 2">
    <name type="scientific">Actinomadura macrotermitis</name>
    <dbReference type="NCBI Taxonomy" id="2585200"/>
    <lineage>
        <taxon>Bacteria</taxon>
        <taxon>Bacillati</taxon>
        <taxon>Actinomycetota</taxon>
        <taxon>Actinomycetes</taxon>
        <taxon>Streptosporangiales</taxon>
        <taxon>Thermomonosporaceae</taxon>
        <taxon>Actinomadura</taxon>
    </lineage>
</organism>
<name>A0A7K0C1A9_9ACTN</name>
<gene>
    <name evidence="1" type="ORF">ACRB68_53550</name>
</gene>
<evidence type="ECO:0000313" key="2">
    <source>
        <dbReference type="Proteomes" id="UP000487268"/>
    </source>
</evidence>
<dbReference type="RefSeq" id="WP_153536954.1">
    <property type="nucleotide sequence ID" value="NZ_WEGH01000003.1"/>
</dbReference>
<comment type="caution">
    <text evidence="1">The sequence shown here is derived from an EMBL/GenBank/DDBJ whole genome shotgun (WGS) entry which is preliminary data.</text>
</comment>
<dbReference type="EMBL" id="WEGH01000003">
    <property type="protein sequence ID" value="MQY07255.1"/>
    <property type="molecule type" value="Genomic_DNA"/>
</dbReference>
<protein>
    <submittedName>
        <fullName evidence="1">Uncharacterized protein</fullName>
    </submittedName>
</protein>